<evidence type="ECO:0000313" key="4">
    <source>
        <dbReference type="EMBL" id="SPJ73243.1"/>
    </source>
</evidence>
<keyword evidence="1" id="KW-0677">Repeat</keyword>
<keyword evidence="5" id="KW-1185">Reference proteome</keyword>
<evidence type="ECO:0000256" key="2">
    <source>
        <dbReference type="ARBA" id="ARBA00023043"/>
    </source>
</evidence>
<evidence type="ECO:0000256" key="3">
    <source>
        <dbReference type="PROSITE-ProRule" id="PRU00023"/>
    </source>
</evidence>
<dbReference type="Pfam" id="PF12796">
    <property type="entry name" value="Ank_2"/>
    <property type="match status" value="1"/>
</dbReference>
<evidence type="ECO:0000313" key="5">
    <source>
        <dbReference type="Proteomes" id="UP001187734"/>
    </source>
</evidence>
<accession>A0AAE8SEW2</accession>
<dbReference type="InterPro" id="IPR002110">
    <property type="entry name" value="Ankyrin_rpt"/>
</dbReference>
<dbReference type="PROSITE" id="PS50088">
    <property type="entry name" value="ANK_REPEAT"/>
    <property type="match status" value="1"/>
</dbReference>
<reference evidence="4" key="1">
    <citation type="submission" date="2018-03" db="EMBL/GenBank/DDBJ databases">
        <authorList>
            <person name="Guldener U."/>
        </authorList>
    </citation>
    <scope>NUCLEOTIDE SEQUENCE</scope>
</reference>
<sequence>MRLLNTKKVFIIEVYDVDALPYAMLSHTWSAEEIVLQEAVKDYCLHNLPTGNAEIRLAVRVLLGDAGSSGMNSMEALKILEGKTDTFLMCPSVHWAIIGANKDILQSVLEAGGDPKVNFYGNITSFHLAMLWDTESLFHLLADSRFVSESLEGEPMAFNGDYPLHFAAAYATSSRIWKLIWKKLPEPMINQENQFGETPLHRACAMGNKAAVNSLLTYRAGVNRVDNKGRTPF</sequence>
<evidence type="ECO:0008006" key="6">
    <source>
        <dbReference type="Google" id="ProtNLM"/>
    </source>
</evidence>
<dbReference type="InterPro" id="IPR036770">
    <property type="entry name" value="Ankyrin_rpt-contain_sf"/>
</dbReference>
<organism evidence="4 5">
    <name type="scientific">Fusarium torulosum</name>
    <dbReference type="NCBI Taxonomy" id="33205"/>
    <lineage>
        <taxon>Eukaryota</taxon>
        <taxon>Fungi</taxon>
        <taxon>Dikarya</taxon>
        <taxon>Ascomycota</taxon>
        <taxon>Pezizomycotina</taxon>
        <taxon>Sordariomycetes</taxon>
        <taxon>Hypocreomycetidae</taxon>
        <taxon>Hypocreales</taxon>
        <taxon>Nectriaceae</taxon>
        <taxon>Fusarium</taxon>
    </lineage>
</organism>
<dbReference type="PANTHER" id="PTHR24198:SF165">
    <property type="entry name" value="ANKYRIN REPEAT-CONTAINING PROTEIN-RELATED"/>
    <property type="match status" value="1"/>
</dbReference>
<dbReference type="PANTHER" id="PTHR24198">
    <property type="entry name" value="ANKYRIN REPEAT AND PROTEIN KINASE DOMAIN-CONTAINING PROTEIN"/>
    <property type="match status" value="1"/>
</dbReference>
<feature type="repeat" description="ANK" evidence="3">
    <location>
        <begin position="195"/>
        <end position="227"/>
    </location>
</feature>
<dbReference type="EMBL" id="ONZP01000090">
    <property type="protein sequence ID" value="SPJ73243.1"/>
    <property type="molecule type" value="Genomic_DNA"/>
</dbReference>
<dbReference type="Gene3D" id="1.25.40.20">
    <property type="entry name" value="Ankyrin repeat-containing domain"/>
    <property type="match status" value="1"/>
</dbReference>
<name>A0AAE8SEW2_9HYPO</name>
<dbReference type="PROSITE" id="PS50297">
    <property type="entry name" value="ANK_REP_REGION"/>
    <property type="match status" value="1"/>
</dbReference>
<protein>
    <recommendedName>
        <fullName evidence="6">Ankyrin repeat protein</fullName>
    </recommendedName>
</protein>
<gene>
    <name evidence="4" type="ORF">FTOL_02973</name>
</gene>
<comment type="caution">
    <text evidence="4">The sequence shown here is derived from an EMBL/GenBank/DDBJ whole genome shotgun (WGS) entry which is preliminary data.</text>
</comment>
<dbReference type="Proteomes" id="UP001187734">
    <property type="component" value="Unassembled WGS sequence"/>
</dbReference>
<keyword evidence="2 3" id="KW-0040">ANK repeat</keyword>
<evidence type="ECO:0000256" key="1">
    <source>
        <dbReference type="ARBA" id="ARBA00022737"/>
    </source>
</evidence>
<dbReference type="SUPFAM" id="SSF48403">
    <property type="entry name" value="Ankyrin repeat"/>
    <property type="match status" value="1"/>
</dbReference>
<dbReference type="AlphaFoldDB" id="A0AAE8SEW2"/>
<dbReference type="SMART" id="SM00248">
    <property type="entry name" value="ANK"/>
    <property type="match status" value="3"/>
</dbReference>
<proteinExistence type="predicted"/>